<evidence type="ECO:0000313" key="3">
    <source>
        <dbReference type="Proteomes" id="UP000654452"/>
    </source>
</evidence>
<dbReference type="PANTHER" id="PTHR44998">
    <property type="match status" value="1"/>
</dbReference>
<dbReference type="RefSeq" id="WP_200484351.1">
    <property type="nucleotide sequence ID" value="NZ_JAEPIV010000002.1"/>
</dbReference>
<dbReference type="Pfam" id="PF13414">
    <property type="entry name" value="TPR_11"/>
    <property type="match status" value="1"/>
</dbReference>
<sequence length="586" mass="63273">MREHVALGGGWRSGRLSGVHTPATAFRKIETLHPVMGAKTNLQAALAKHMAGDLRGAEALYRDMIRRYPRAPETRHAHGNLGAIHLVEGRMEQAEQSLRAALRLAPNDPGVLGNLGLALRGRGRLDEAVSCHRKALNGAPTSANALNNLGVSLTERGDTEEAIACFERLLGLTPGAPDALFNLGVAFERANRLEEAARHYRKVLDRAPGHMGALNNLGNTLGELGAVDEALDCYGRALSLDPENADAHWNRALTRLLLGDFANGWREFEWRWKAPVMQGQRRRFDQPAWNGGPLTGRTILLHAEQGLGDTLQFLRFVPLLRDAGATRVLLEVQPPLLSLLRESPAVEGVAVIPRSPDFPGGSHLPPFDLHAPLMSLPLLLNRSHPVAPDTPMLRASEAATRIWTDRLAAAAPSARIRCGLVWAGRREHANDRRRSLPLAALAPLRELAGVQWVSLQIGPAVADLASWSDAPFDASPFLTDFAATAAALASLDLVVTVDTAVAHLAGSLGRPTWVLLPFAPDWRWMLGRADSPWYPTARLFRQSRVGDWPGPVSEVAGELQRLADGRGAPQSSVSACAMASCNGAST</sequence>
<dbReference type="SMART" id="SM00028">
    <property type="entry name" value="TPR"/>
    <property type="match status" value="5"/>
</dbReference>
<dbReference type="Pfam" id="PF13424">
    <property type="entry name" value="TPR_12"/>
    <property type="match status" value="1"/>
</dbReference>
<proteinExistence type="predicted"/>
<dbReference type="PROSITE" id="PS50005">
    <property type="entry name" value="TPR"/>
    <property type="match status" value="5"/>
</dbReference>
<dbReference type="EMBL" id="JAEPIV010000002">
    <property type="protein sequence ID" value="MBK4718165.1"/>
    <property type="molecule type" value="Genomic_DNA"/>
</dbReference>
<dbReference type="SUPFAM" id="SSF48452">
    <property type="entry name" value="TPR-like"/>
    <property type="match status" value="1"/>
</dbReference>
<dbReference type="Pfam" id="PF13432">
    <property type="entry name" value="TPR_16"/>
    <property type="match status" value="1"/>
</dbReference>
<organism evidence="2 3">
    <name type="scientific">Azospirillum aestuarii</name>
    <dbReference type="NCBI Taxonomy" id="2802052"/>
    <lineage>
        <taxon>Bacteria</taxon>
        <taxon>Pseudomonadati</taxon>
        <taxon>Pseudomonadota</taxon>
        <taxon>Alphaproteobacteria</taxon>
        <taxon>Rhodospirillales</taxon>
        <taxon>Azospirillaceae</taxon>
        <taxon>Azospirillum</taxon>
    </lineage>
</organism>
<dbReference type="Proteomes" id="UP000654452">
    <property type="component" value="Unassembled WGS sequence"/>
</dbReference>
<feature type="repeat" description="TPR" evidence="1">
    <location>
        <begin position="211"/>
        <end position="244"/>
    </location>
</feature>
<dbReference type="PANTHER" id="PTHR44998:SF1">
    <property type="entry name" value="UDP-N-ACETYLGLUCOSAMINE--PEPTIDE N-ACETYLGLUCOSAMINYLTRANSFERASE 110 KDA SUBUNIT"/>
    <property type="match status" value="1"/>
</dbReference>
<evidence type="ECO:0000256" key="1">
    <source>
        <dbReference type="PROSITE-ProRule" id="PRU00339"/>
    </source>
</evidence>
<feature type="repeat" description="TPR" evidence="1">
    <location>
        <begin position="109"/>
        <end position="142"/>
    </location>
</feature>
<dbReference type="Gene3D" id="1.25.40.10">
    <property type="entry name" value="Tetratricopeptide repeat domain"/>
    <property type="match status" value="2"/>
</dbReference>
<dbReference type="Gene3D" id="3.40.50.2000">
    <property type="entry name" value="Glycogen Phosphorylase B"/>
    <property type="match status" value="1"/>
</dbReference>
<keyword evidence="1" id="KW-0802">TPR repeat</keyword>
<accession>A0ABS1HTJ7</accession>
<dbReference type="InterPro" id="IPR019734">
    <property type="entry name" value="TPR_rpt"/>
</dbReference>
<feature type="repeat" description="TPR" evidence="1">
    <location>
        <begin position="143"/>
        <end position="176"/>
    </location>
</feature>
<name>A0ABS1HTJ7_9PROT</name>
<evidence type="ECO:0000313" key="2">
    <source>
        <dbReference type="EMBL" id="MBK4718165.1"/>
    </source>
</evidence>
<feature type="repeat" description="TPR" evidence="1">
    <location>
        <begin position="177"/>
        <end position="210"/>
    </location>
</feature>
<keyword evidence="3" id="KW-1185">Reference proteome</keyword>
<gene>
    <name evidence="2" type="ORF">JJL56_04710</name>
</gene>
<dbReference type="InterPro" id="IPR011990">
    <property type="entry name" value="TPR-like_helical_dom_sf"/>
</dbReference>
<comment type="caution">
    <text evidence="2">The sequence shown here is derived from an EMBL/GenBank/DDBJ whole genome shotgun (WGS) entry which is preliminary data.</text>
</comment>
<dbReference type="SUPFAM" id="SSF53756">
    <property type="entry name" value="UDP-Glycosyltransferase/glycogen phosphorylase"/>
    <property type="match status" value="1"/>
</dbReference>
<protein>
    <submittedName>
        <fullName evidence="2">Tetratricopeptide repeat protein</fullName>
    </submittedName>
</protein>
<dbReference type="PROSITE" id="PS50293">
    <property type="entry name" value="TPR_REGION"/>
    <property type="match status" value="2"/>
</dbReference>
<reference evidence="2 3" key="1">
    <citation type="submission" date="2021-01" db="EMBL/GenBank/DDBJ databases">
        <title>Azospirillum sp. YIM DDC1 draft genome.</title>
        <authorList>
            <person name="Wang Y.-X."/>
        </authorList>
    </citation>
    <scope>NUCLEOTIDE SEQUENCE [LARGE SCALE GENOMIC DNA]</scope>
    <source>
        <strain evidence="2 3">YIM DDC1</strain>
    </source>
</reference>
<feature type="repeat" description="TPR" evidence="1">
    <location>
        <begin position="75"/>
        <end position="108"/>
    </location>
</feature>